<dbReference type="Gene3D" id="3.40.50.300">
    <property type="entry name" value="P-loop containing nucleotide triphosphate hydrolases"/>
    <property type="match status" value="1"/>
</dbReference>
<sequence>MPFINDRLESQRAAQARPESAAPGLSRFTFDPQQVMDKLQLGILGQPDALAALRDLLYVVKADLASEQRPLGVVLLMGPTGVGKTETVRLLARAIQGRDDALCRIDMNTLGQEHYASALVGAPPGYVGSKEGHSLFDAERISGSFSTPGVVLFDELEKASPEVIRTLLNVLDSGWLTLPAGNRHIDFRNTLIFMTSNLGSGELARYQGRFRRGWRRFFKPNPQRQQQLLDSALHRHFEPEFINRIDRILHYQPIGDGQLDALLELELGKLNERLARQGRHLSLSPAATRWLRQNYDARFGARDLSRDLRARLLPTLAQTMLSEVDSTHLYADLHDNTLVIRAATYVK</sequence>
<feature type="domain" description="Clp ATPase C-terminal" evidence="6">
    <location>
        <begin position="254"/>
        <end position="340"/>
    </location>
</feature>
<keyword evidence="3" id="KW-0143">Chaperone</keyword>
<dbReference type="Gene3D" id="1.10.8.60">
    <property type="match status" value="1"/>
</dbReference>
<evidence type="ECO:0000256" key="1">
    <source>
        <dbReference type="ARBA" id="ARBA00022741"/>
    </source>
</evidence>
<dbReference type="InterPro" id="IPR019489">
    <property type="entry name" value="Clp_ATPase_C"/>
</dbReference>
<feature type="domain" description="AAA+ ATPase" evidence="5">
    <location>
        <begin position="70"/>
        <end position="221"/>
    </location>
</feature>
<gene>
    <name evidence="7" type="ORF">ACFODV_04915</name>
</gene>
<dbReference type="InterPro" id="IPR001270">
    <property type="entry name" value="ClpA/B"/>
</dbReference>
<evidence type="ECO:0000259" key="6">
    <source>
        <dbReference type="SMART" id="SM01086"/>
    </source>
</evidence>
<dbReference type="SMART" id="SM00382">
    <property type="entry name" value="AAA"/>
    <property type="match status" value="1"/>
</dbReference>
<feature type="compositionally biased region" description="Basic and acidic residues" evidence="4">
    <location>
        <begin position="1"/>
        <end position="10"/>
    </location>
</feature>
<dbReference type="CDD" id="cd19499">
    <property type="entry name" value="RecA-like_ClpB_Hsp104-like"/>
    <property type="match status" value="1"/>
</dbReference>
<dbReference type="PANTHER" id="PTHR11638:SF18">
    <property type="entry name" value="HEAT SHOCK PROTEIN 104"/>
    <property type="match status" value="1"/>
</dbReference>
<evidence type="ECO:0000259" key="5">
    <source>
        <dbReference type="SMART" id="SM00382"/>
    </source>
</evidence>
<dbReference type="InterPro" id="IPR027417">
    <property type="entry name" value="P-loop_NTPase"/>
</dbReference>
<dbReference type="Pfam" id="PF10431">
    <property type="entry name" value="ClpB_D2-small"/>
    <property type="match status" value="1"/>
</dbReference>
<dbReference type="Proteomes" id="UP001595386">
    <property type="component" value="Unassembled WGS sequence"/>
</dbReference>
<evidence type="ECO:0000256" key="2">
    <source>
        <dbReference type="ARBA" id="ARBA00022840"/>
    </source>
</evidence>
<dbReference type="SUPFAM" id="SSF52540">
    <property type="entry name" value="P-loop containing nucleoside triphosphate hydrolases"/>
    <property type="match status" value="1"/>
</dbReference>
<dbReference type="InterPro" id="IPR050130">
    <property type="entry name" value="ClpA_ClpB"/>
</dbReference>
<dbReference type="SMART" id="SM01086">
    <property type="entry name" value="ClpB_D2-small"/>
    <property type="match status" value="1"/>
</dbReference>
<evidence type="ECO:0000313" key="8">
    <source>
        <dbReference type="Proteomes" id="UP001595386"/>
    </source>
</evidence>
<organism evidence="7 8">
    <name type="scientific">Halomonas tibetensis</name>
    <dbReference type="NCBI Taxonomy" id="2259590"/>
    <lineage>
        <taxon>Bacteria</taxon>
        <taxon>Pseudomonadati</taxon>
        <taxon>Pseudomonadota</taxon>
        <taxon>Gammaproteobacteria</taxon>
        <taxon>Oceanospirillales</taxon>
        <taxon>Halomonadaceae</taxon>
        <taxon>Halomonas</taxon>
    </lineage>
</organism>
<evidence type="ECO:0000256" key="4">
    <source>
        <dbReference type="SAM" id="MobiDB-lite"/>
    </source>
</evidence>
<protein>
    <submittedName>
        <fullName evidence="7">AAA family ATPase</fullName>
    </submittedName>
</protein>
<reference evidence="8" key="1">
    <citation type="journal article" date="2019" name="Int. J. Syst. Evol. Microbiol.">
        <title>The Global Catalogue of Microorganisms (GCM) 10K type strain sequencing project: providing services to taxonomists for standard genome sequencing and annotation.</title>
        <authorList>
            <consortium name="The Broad Institute Genomics Platform"/>
            <consortium name="The Broad Institute Genome Sequencing Center for Infectious Disease"/>
            <person name="Wu L."/>
            <person name="Ma J."/>
        </authorList>
    </citation>
    <scope>NUCLEOTIDE SEQUENCE [LARGE SCALE GENOMIC DNA]</scope>
    <source>
        <strain evidence="8">KCTC 52660</strain>
    </source>
</reference>
<dbReference type="EMBL" id="JBHRSQ010000007">
    <property type="protein sequence ID" value="MFC2991366.1"/>
    <property type="molecule type" value="Genomic_DNA"/>
</dbReference>
<keyword evidence="8" id="KW-1185">Reference proteome</keyword>
<dbReference type="PRINTS" id="PR00300">
    <property type="entry name" value="CLPPROTEASEA"/>
</dbReference>
<keyword evidence="2" id="KW-0067">ATP-binding</keyword>
<feature type="region of interest" description="Disordered" evidence="4">
    <location>
        <begin position="1"/>
        <end position="26"/>
    </location>
</feature>
<proteinExistence type="predicted"/>
<name>A0ABV7B3B8_9GAMM</name>
<dbReference type="InterPro" id="IPR003959">
    <property type="entry name" value="ATPase_AAA_core"/>
</dbReference>
<evidence type="ECO:0000256" key="3">
    <source>
        <dbReference type="ARBA" id="ARBA00023186"/>
    </source>
</evidence>
<accession>A0ABV7B3B8</accession>
<evidence type="ECO:0000313" key="7">
    <source>
        <dbReference type="EMBL" id="MFC2991366.1"/>
    </source>
</evidence>
<comment type="caution">
    <text evidence="7">The sequence shown here is derived from an EMBL/GenBank/DDBJ whole genome shotgun (WGS) entry which is preliminary data.</text>
</comment>
<dbReference type="InterPro" id="IPR003593">
    <property type="entry name" value="AAA+_ATPase"/>
</dbReference>
<dbReference type="Pfam" id="PF07724">
    <property type="entry name" value="AAA_2"/>
    <property type="match status" value="1"/>
</dbReference>
<keyword evidence="1" id="KW-0547">Nucleotide-binding</keyword>
<dbReference type="RefSeq" id="WP_379755489.1">
    <property type="nucleotide sequence ID" value="NZ_JBHRSQ010000007.1"/>
</dbReference>
<dbReference type="PANTHER" id="PTHR11638">
    <property type="entry name" value="ATP-DEPENDENT CLP PROTEASE"/>
    <property type="match status" value="1"/>
</dbReference>